<dbReference type="GO" id="GO:0042555">
    <property type="term" value="C:MCM complex"/>
    <property type="evidence" value="ECO:0007669"/>
    <property type="project" value="TreeGrafter"/>
</dbReference>
<dbReference type="PANTHER" id="PTHR11630:SF66">
    <property type="entry name" value="DNA REPLICATION LICENSING FACTOR MCM4"/>
    <property type="match status" value="1"/>
</dbReference>
<feature type="domain" description="MCM C-terminal AAA(+) ATPase" evidence="5">
    <location>
        <begin position="28"/>
        <end position="73"/>
    </location>
</feature>
<dbReference type="GO" id="GO:0017116">
    <property type="term" value="F:single-stranded DNA helicase activity"/>
    <property type="evidence" value="ECO:0007669"/>
    <property type="project" value="TreeGrafter"/>
</dbReference>
<reference evidence="6 7" key="1">
    <citation type="submission" date="2018-11" db="EMBL/GenBank/DDBJ databases">
        <title>Taxonoimc description of Halomarina strain SPP-AMP-1.</title>
        <authorList>
            <person name="Pal Y."/>
            <person name="Srinivasana K."/>
            <person name="Verma A."/>
            <person name="Kumar P."/>
        </authorList>
    </citation>
    <scope>NUCLEOTIDE SEQUENCE [LARGE SCALE GENOMIC DNA]</scope>
    <source>
        <strain evidence="6 7">SPP-AMP-1</strain>
    </source>
</reference>
<name>A0A3P3RAY5_9EURY</name>
<gene>
    <name evidence="6" type="ORF">EIK79_09175</name>
</gene>
<proteinExistence type="inferred from homology"/>
<evidence type="ECO:0000259" key="5">
    <source>
        <dbReference type="PROSITE" id="PS50051"/>
    </source>
</evidence>
<dbReference type="GO" id="GO:0003697">
    <property type="term" value="F:single-stranded DNA binding"/>
    <property type="evidence" value="ECO:0007669"/>
    <property type="project" value="TreeGrafter"/>
</dbReference>
<dbReference type="Pfam" id="PF00493">
    <property type="entry name" value="MCM"/>
    <property type="match status" value="1"/>
</dbReference>
<dbReference type="InterPro" id="IPR027417">
    <property type="entry name" value="P-loop_NTPase"/>
</dbReference>
<evidence type="ECO:0000256" key="3">
    <source>
        <dbReference type="ARBA" id="ARBA00022741"/>
    </source>
</evidence>
<dbReference type="EMBL" id="RRCH01000020">
    <property type="protein sequence ID" value="RRJ30642.1"/>
    <property type="molecule type" value="Genomic_DNA"/>
</dbReference>
<dbReference type="AlphaFoldDB" id="A0A3P3RAY5"/>
<dbReference type="Gene3D" id="3.40.50.300">
    <property type="entry name" value="P-loop containing nucleotide triphosphate hydrolases"/>
    <property type="match status" value="1"/>
</dbReference>
<evidence type="ECO:0000256" key="2">
    <source>
        <dbReference type="ARBA" id="ARBA00022705"/>
    </source>
</evidence>
<evidence type="ECO:0000313" key="7">
    <source>
        <dbReference type="Proteomes" id="UP000282322"/>
    </source>
</evidence>
<dbReference type="InterPro" id="IPR031327">
    <property type="entry name" value="MCM"/>
</dbReference>
<evidence type="ECO:0000256" key="1">
    <source>
        <dbReference type="ARBA" id="ARBA00008010"/>
    </source>
</evidence>
<accession>A0A3P3RAY5</accession>
<keyword evidence="7" id="KW-1185">Reference proteome</keyword>
<dbReference type="Proteomes" id="UP000282322">
    <property type="component" value="Unassembled WGS sequence"/>
</dbReference>
<evidence type="ECO:0000256" key="4">
    <source>
        <dbReference type="ARBA" id="ARBA00022840"/>
    </source>
</evidence>
<sequence length="93" mass="10163">MSNCVGIKEDYLKTYPSLLDERFEDSEELVKQAIILQLFGGVRIEHSTGERERGDSHVMLLGGSGTAKSHLLKAATQTDRANGWGSNSPLSTL</sequence>
<dbReference type="RefSeq" id="WP_124954824.1">
    <property type="nucleotide sequence ID" value="NZ_RRCH01000020.1"/>
</dbReference>
<dbReference type="PANTHER" id="PTHR11630">
    <property type="entry name" value="DNA REPLICATION LICENSING FACTOR MCM FAMILY MEMBER"/>
    <property type="match status" value="1"/>
</dbReference>
<keyword evidence="4" id="KW-0067">ATP-binding</keyword>
<keyword evidence="3" id="KW-0547">Nucleotide-binding</keyword>
<organism evidence="6 7">
    <name type="scientific">Halocatena pleomorpha</name>
    <dbReference type="NCBI Taxonomy" id="1785090"/>
    <lineage>
        <taxon>Archaea</taxon>
        <taxon>Methanobacteriati</taxon>
        <taxon>Methanobacteriota</taxon>
        <taxon>Stenosarchaea group</taxon>
        <taxon>Halobacteria</taxon>
        <taxon>Halobacteriales</taxon>
        <taxon>Natronomonadaceae</taxon>
        <taxon>Halocatena</taxon>
    </lineage>
</organism>
<dbReference type="GO" id="GO:0005524">
    <property type="term" value="F:ATP binding"/>
    <property type="evidence" value="ECO:0007669"/>
    <property type="project" value="UniProtKB-KW"/>
</dbReference>
<dbReference type="GO" id="GO:0006260">
    <property type="term" value="P:DNA replication"/>
    <property type="evidence" value="ECO:0007669"/>
    <property type="project" value="UniProtKB-KW"/>
</dbReference>
<keyword evidence="2" id="KW-0235">DNA replication</keyword>
<comment type="caution">
    <text evidence="6">The sequence shown here is derived from an EMBL/GenBank/DDBJ whole genome shotgun (WGS) entry which is preliminary data.</text>
</comment>
<evidence type="ECO:0000313" key="6">
    <source>
        <dbReference type="EMBL" id="RRJ30642.1"/>
    </source>
</evidence>
<dbReference type="PROSITE" id="PS50051">
    <property type="entry name" value="MCM_2"/>
    <property type="match status" value="1"/>
</dbReference>
<dbReference type="InterPro" id="IPR001208">
    <property type="entry name" value="MCM_dom"/>
</dbReference>
<protein>
    <recommendedName>
        <fullName evidence="5">MCM C-terminal AAA(+) ATPase domain-containing protein</fullName>
    </recommendedName>
</protein>
<comment type="similarity">
    <text evidence="1">Belongs to the MCM family.</text>
</comment>